<protein>
    <submittedName>
        <fullName evidence="2">Uncharacterized protein</fullName>
    </submittedName>
</protein>
<organism evidence="2 3">
    <name type="scientific">Takifugu flavidus</name>
    <name type="common">sansaifugu</name>
    <dbReference type="NCBI Taxonomy" id="433684"/>
    <lineage>
        <taxon>Eukaryota</taxon>
        <taxon>Metazoa</taxon>
        <taxon>Chordata</taxon>
        <taxon>Craniata</taxon>
        <taxon>Vertebrata</taxon>
        <taxon>Euteleostomi</taxon>
        <taxon>Actinopterygii</taxon>
        <taxon>Neopterygii</taxon>
        <taxon>Teleostei</taxon>
        <taxon>Neoteleostei</taxon>
        <taxon>Acanthomorphata</taxon>
        <taxon>Eupercaria</taxon>
        <taxon>Tetraodontiformes</taxon>
        <taxon>Tetradontoidea</taxon>
        <taxon>Tetraodontidae</taxon>
        <taxon>Takifugu</taxon>
    </lineage>
</organism>
<evidence type="ECO:0000256" key="1">
    <source>
        <dbReference type="SAM" id="MobiDB-lite"/>
    </source>
</evidence>
<proteinExistence type="predicted"/>
<feature type="region of interest" description="Disordered" evidence="1">
    <location>
        <begin position="1"/>
        <end position="184"/>
    </location>
</feature>
<evidence type="ECO:0000313" key="2">
    <source>
        <dbReference type="EMBL" id="TWW65226.1"/>
    </source>
</evidence>
<dbReference type="AlphaFoldDB" id="A0A5C6NDS5"/>
<evidence type="ECO:0000313" key="3">
    <source>
        <dbReference type="Proteomes" id="UP000324091"/>
    </source>
</evidence>
<keyword evidence="3" id="KW-1185">Reference proteome</keyword>
<sequence>MGCSTSTQTSAVDTSRPSAKPEEINGATVTGAAGENGNVAEDSETIPDQTPAPVGDATEPVAAAACTESTVEAVPAEKEPQHAAAALATDTAPAEATPTEAAATPAEATPTEAATPAEATPTEAAATPAEATPTEAATPAEATPTEAATPAEATPTDAATPAEATPTEAAASVEAPAAETSAASQQVGASHLPVHQPHAVFASLCRCGLINVQCESSEKLEHIEGRVQSPAQRRHQLPVTETRRAHEEHLTLCV</sequence>
<feature type="compositionally biased region" description="Polar residues" evidence="1">
    <location>
        <begin position="1"/>
        <end position="17"/>
    </location>
</feature>
<name>A0A5C6NDS5_9TELE</name>
<reference evidence="2 3" key="1">
    <citation type="submission" date="2019-04" db="EMBL/GenBank/DDBJ databases">
        <title>Chromosome genome assembly for Takifugu flavidus.</title>
        <authorList>
            <person name="Xiao S."/>
        </authorList>
    </citation>
    <scope>NUCLEOTIDE SEQUENCE [LARGE SCALE GENOMIC DNA]</scope>
    <source>
        <strain evidence="2">HTHZ2018</strain>
        <tissue evidence="2">Muscle</tissue>
    </source>
</reference>
<dbReference type="Proteomes" id="UP000324091">
    <property type="component" value="Chromosome 21"/>
</dbReference>
<gene>
    <name evidence="2" type="ORF">D4764_21G0001260</name>
</gene>
<dbReference type="EMBL" id="RHFK02000014">
    <property type="protein sequence ID" value="TWW65226.1"/>
    <property type="molecule type" value="Genomic_DNA"/>
</dbReference>
<comment type="caution">
    <text evidence="2">The sequence shown here is derived from an EMBL/GenBank/DDBJ whole genome shotgun (WGS) entry which is preliminary data.</text>
</comment>
<accession>A0A5C6NDS5</accession>
<feature type="compositionally biased region" description="Low complexity" evidence="1">
    <location>
        <begin position="83"/>
        <end position="183"/>
    </location>
</feature>